<dbReference type="PANTHER" id="PTHR22946">
    <property type="entry name" value="DIENELACTONE HYDROLASE DOMAIN-CONTAINING PROTEIN-RELATED"/>
    <property type="match status" value="1"/>
</dbReference>
<dbReference type="InterPro" id="IPR006311">
    <property type="entry name" value="TAT_signal"/>
</dbReference>
<gene>
    <name evidence="4" type="ORF">POF50_032535</name>
</gene>
<dbReference type="EMBL" id="JABXJJ020000058">
    <property type="protein sequence ID" value="MDI5974018.1"/>
    <property type="molecule type" value="Genomic_DNA"/>
</dbReference>
<reference evidence="4" key="1">
    <citation type="submission" date="2023-05" db="EMBL/GenBank/DDBJ databases">
        <title>Streptantibioticus silvisoli sp. nov., acidotolerant actinomycetes 1 from pine litter.</title>
        <authorList>
            <person name="Swiecimska M."/>
            <person name="Golinska P."/>
            <person name="Sangal V."/>
            <person name="Wachnowicz B."/>
            <person name="Goodfellow M."/>
        </authorList>
    </citation>
    <scope>NUCLEOTIDE SEQUENCE</scope>
    <source>
        <strain evidence="4">SL13</strain>
    </source>
</reference>
<evidence type="ECO:0000256" key="2">
    <source>
        <dbReference type="SAM" id="MobiDB-lite"/>
    </source>
</evidence>
<name>A0AA90HAY4_9ACTN</name>
<dbReference type="InterPro" id="IPR050261">
    <property type="entry name" value="FrsA_esterase"/>
</dbReference>
<feature type="domain" description="AB hydrolase-1" evidence="3">
    <location>
        <begin position="235"/>
        <end position="396"/>
    </location>
</feature>
<organism evidence="4">
    <name type="scientific">Streptantibioticus silvisoli</name>
    <dbReference type="NCBI Taxonomy" id="2705255"/>
    <lineage>
        <taxon>Bacteria</taxon>
        <taxon>Bacillati</taxon>
        <taxon>Actinomycetota</taxon>
        <taxon>Actinomycetes</taxon>
        <taxon>Kitasatosporales</taxon>
        <taxon>Streptomycetaceae</taxon>
        <taxon>Streptantibioticus</taxon>
    </lineage>
</organism>
<dbReference type="InterPro" id="IPR000073">
    <property type="entry name" value="AB_hydrolase_1"/>
</dbReference>
<dbReference type="PANTHER" id="PTHR22946:SF12">
    <property type="entry name" value="CONIDIAL PIGMENT BIOSYNTHESIS PROTEIN AYG1 (AFU_ORTHOLOGUE AFUA_2G17550)"/>
    <property type="match status" value="1"/>
</dbReference>
<accession>A0AA90HAY4</accession>
<comment type="caution">
    <text evidence="4">The sequence shown here is derived from an EMBL/GenBank/DDBJ whole genome shotgun (WGS) entry which is preliminary data.</text>
</comment>
<dbReference type="AlphaFoldDB" id="A0AA90HAY4"/>
<comment type="similarity">
    <text evidence="1">Belongs to the AB hydrolase superfamily. FUS2 hydrolase family.</text>
</comment>
<keyword evidence="4" id="KW-0378">Hydrolase</keyword>
<dbReference type="Gene3D" id="3.40.50.1820">
    <property type="entry name" value="alpha/beta hydrolase"/>
    <property type="match status" value="1"/>
</dbReference>
<dbReference type="PROSITE" id="PS51318">
    <property type="entry name" value="TAT"/>
    <property type="match status" value="1"/>
</dbReference>
<dbReference type="Gene3D" id="1.20.1440.110">
    <property type="entry name" value="acylaminoacyl peptidase"/>
    <property type="match status" value="1"/>
</dbReference>
<protein>
    <submittedName>
        <fullName evidence="4">Alpha/beta fold hydrolase</fullName>
    </submittedName>
</protein>
<dbReference type="SUPFAM" id="SSF53474">
    <property type="entry name" value="alpha/beta-Hydrolases"/>
    <property type="match status" value="1"/>
</dbReference>
<dbReference type="Pfam" id="PF12697">
    <property type="entry name" value="Abhydrolase_6"/>
    <property type="match status" value="1"/>
</dbReference>
<feature type="region of interest" description="Disordered" evidence="2">
    <location>
        <begin position="49"/>
        <end position="71"/>
    </location>
</feature>
<evidence type="ECO:0000256" key="1">
    <source>
        <dbReference type="ARBA" id="ARBA00038115"/>
    </source>
</evidence>
<evidence type="ECO:0000259" key="3">
    <source>
        <dbReference type="Pfam" id="PF12697"/>
    </source>
</evidence>
<evidence type="ECO:0000313" key="4">
    <source>
        <dbReference type="EMBL" id="MDI5974018.1"/>
    </source>
</evidence>
<sequence length="480" mass="51773">MNAVDPPAADPHPSRRRALARLAAGAGALAAPALLSGCTGATASTAAVARTARPSPSGSGPGTAASGAAPGAMRLFDDPDVNFQALFALGSAGQHSSDVGEVLSAVNTINKAGPSNQSYTATFNSWGDRLTSQATQAGADGEQRTQCRRALRASSYYEQALYFVLGSDDPGSEKAVYLAFRQAWDVFAKNCSPAADLVSVRYGSTAMPVWFFRPDTSSRRRPTLILTNGSDGQNTDMWTYGVAAALDRGWNAVVYNGPGQGELLFVGEVAMTTRWENVVRPIVDYLFTRDDVDHGRVAISGFSLGGQLAPRAAAFDSRLAAVVAAPGCLSLWSAFPPQIRQILGPTKAGTNSTWNKDVVPHLSAADRFTLNKRFELYDPAVLRAARQGRIFTDFWTPARVISGLDITKVVQRIKAPTLVVDFEFEQFFPGQARKLYDLLRCPKHYVEMTRAQGAQLHCSPMAPQYYCEVVLDWLDRTLHT</sequence>
<dbReference type="GO" id="GO:0016787">
    <property type="term" value="F:hydrolase activity"/>
    <property type="evidence" value="ECO:0007669"/>
    <property type="project" value="UniProtKB-KW"/>
</dbReference>
<dbReference type="InterPro" id="IPR029058">
    <property type="entry name" value="AB_hydrolase_fold"/>
</dbReference>
<dbReference type="RefSeq" id="WP_271314851.1">
    <property type="nucleotide sequence ID" value="NZ_JABXJJ020000058.1"/>
</dbReference>
<proteinExistence type="inferred from homology"/>